<comment type="subcellular location">
    <subcellularLocation>
        <location evidence="1">Membrane</location>
        <topology evidence="1">Multi-pass membrane protein</topology>
    </subcellularLocation>
</comment>
<evidence type="ECO:0000313" key="7">
    <source>
        <dbReference type="Proteomes" id="UP000268553"/>
    </source>
</evidence>
<sequence>MIQALMLSFQSLSDRRVAVVMVKVVVLTIFTLIVSGIGLWFALQALLSWLSINATGFWSGLLSAAIAALSGILLFRVVAIAMTWVFADDIIDAVEDRHYPSHAAFGKRPSLGAGVQMAVKSIARVVGYNLLALPIYVLLLFTGVGTAIAFLLINALLLGRDLEDMLIARHGAKGAMNRLSRVMLGLFGTAGMMVPLVNLFVPVLATAMAVHLVHSEYSA</sequence>
<evidence type="ECO:0000256" key="3">
    <source>
        <dbReference type="ARBA" id="ARBA00022989"/>
    </source>
</evidence>
<dbReference type="AlphaFoldDB" id="A0A3R8Q2X9"/>
<dbReference type="Pfam" id="PF07264">
    <property type="entry name" value="EI24"/>
    <property type="match status" value="1"/>
</dbReference>
<keyword evidence="4 5" id="KW-0472">Membrane</keyword>
<feature type="transmembrane region" description="Helical" evidence="5">
    <location>
        <begin position="179"/>
        <end position="201"/>
    </location>
</feature>
<name>A0A3R8Q2X9_9SPHN</name>
<feature type="transmembrane region" description="Helical" evidence="5">
    <location>
        <begin position="55"/>
        <end position="87"/>
    </location>
</feature>
<feature type="transmembrane region" description="Helical" evidence="5">
    <location>
        <begin position="20"/>
        <end position="43"/>
    </location>
</feature>
<evidence type="ECO:0000256" key="2">
    <source>
        <dbReference type="ARBA" id="ARBA00022692"/>
    </source>
</evidence>
<evidence type="ECO:0000256" key="5">
    <source>
        <dbReference type="SAM" id="Phobius"/>
    </source>
</evidence>
<gene>
    <name evidence="6" type="ORF">D7D48_09225</name>
</gene>
<evidence type="ECO:0000256" key="4">
    <source>
        <dbReference type="ARBA" id="ARBA00023136"/>
    </source>
</evidence>
<proteinExistence type="predicted"/>
<feature type="transmembrane region" description="Helical" evidence="5">
    <location>
        <begin position="135"/>
        <end position="158"/>
    </location>
</feature>
<dbReference type="EMBL" id="RWJI01000002">
    <property type="protein sequence ID" value="RRQ51154.1"/>
    <property type="molecule type" value="Genomic_DNA"/>
</dbReference>
<evidence type="ECO:0000313" key="6">
    <source>
        <dbReference type="EMBL" id="RRQ51154.1"/>
    </source>
</evidence>
<evidence type="ECO:0008006" key="8">
    <source>
        <dbReference type="Google" id="ProtNLM"/>
    </source>
</evidence>
<dbReference type="Proteomes" id="UP000268553">
    <property type="component" value="Unassembled WGS sequence"/>
</dbReference>
<evidence type="ECO:0000256" key="1">
    <source>
        <dbReference type="ARBA" id="ARBA00004141"/>
    </source>
</evidence>
<dbReference type="RefSeq" id="WP_125231128.1">
    <property type="nucleotide sequence ID" value="NZ_RWJI01000002.1"/>
</dbReference>
<protein>
    <recommendedName>
        <fullName evidence="8">Cysteine biosynthesis protein</fullName>
    </recommendedName>
</protein>
<dbReference type="OrthoDB" id="5421146at2"/>
<keyword evidence="3 5" id="KW-1133">Transmembrane helix</keyword>
<organism evidence="6 7">
    <name type="scientific">Sphingorhabdus wooponensis</name>
    <dbReference type="NCBI Taxonomy" id="940136"/>
    <lineage>
        <taxon>Bacteria</taxon>
        <taxon>Pseudomonadati</taxon>
        <taxon>Pseudomonadota</taxon>
        <taxon>Alphaproteobacteria</taxon>
        <taxon>Sphingomonadales</taxon>
        <taxon>Sphingomonadaceae</taxon>
        <taxon>Sphingorhabdus</taxon>
    </lineage>
</organism>
<comment type="caution">
    <text evidence="6">The sequence shown here is derived from an EMBL/GenBank/DDBJ whole genome shotgun (WGS) entry which is preliminary data.</text>
</comment>
<keyword evidence="2 5" id="KW-0812">Transmembrane</keyword>
<accession>A0A3R8Q2X9</accession>
<dbReference type="InterPro" id="IPR059112">
    <property type="entry name" value="CysZ/EI24"/>
</dbReference>
<reference evidence="6 7" key="1">
    <citation type="submission" date="2018-12" db="EMBL/GenBank/DDBJ databases">
        <authorList>
            <person name="Kim S.-J."/>
            <person name="Jung G.-Y."/>
        </authorList>
    </citation>
    <scope>NUCLEOTIDE SEQUENCE [LARGE SCALE GENOMIC DNA]</scope>
    <source>
        <strain evidence="6 7">03SU3-P</strain>
    </source>
</reference>
<keyword evidence="7" id="KW-1185">Reference proteome</keyword>